<comment type="caution">
    <text evidence="1">The sequence shown here is derived from an EMBL/GenBank/DDBJ whole genome shotgun (WGS) entry which is preliminary data.</text>
</comment>
<dbReference type="EMBL" id="ATBP01000198">
    <property type="protein sequence ID" value="ETR71982.1"/>
    <property type="molecule type" value="Genomic_DNA"/>
</dbReference>
<name>A0A1V1PAP9_9BACT</name>
<sequence length="157" mass="17982">MFLKISRGLPGFDAYFLEHYDIAKIAILNDLEKKIVVCDVFHEDVMSCFEEIKTLLKIHSNKGDSGQFYVEDNLFIITESLAKSFVYNELPRLISKYQMYGTDKLKPYNVRAVQPGLNLSMNHGIDFLEGSATLDLDGDRIALFDALDQYKKMLTLL</sequence>
<proteinExistence type="predicted"/>
<evidence type="ECO:0000313" key="1">
    <source>
        <dbReference type="EMBL" id="ETR71982.1"/>
    </source>
</evidence>
<organism evidence="1 2">
    <name type="scientific">Candidatus Magnetoglobus multicellularis str. Araruama</name>
    <dbReference type="NCBI Taxonomy" id="890399"/>
    <lineage>
        <taxon>Bacteria</taxon>
        <taxon>Pseudomonadati</taxon>
        <taxon>Thermodesulfobacteriota</taxon>
        <taxon>Desulfobacteria</taxon>
        <taxon>Desulfobacterales</taxon>
        <taxon>Desulfobacteraceae</taxon>
        <taxon>Candidatus Magnetoglobus</taxon>
    </lineage>
</organism>
<evidence type="ECO:0000313" key="2">
    <source>
        <dbReference type="Proteomes" id="UP000189670"/>
    </source>
</evidence>
<accession>A0A1V1PAP9</accession>
<reference evidence="2" key="1">
    <citation type="submission" date="2012-11" db="EMBL/GenBank/DDBJ databases">
        <authorList>
            <person name="Lucero-Rivera Y.E."/>
            <person name="Tovar-Ramirez D."/>
        </authorList>
    </citation>
    <scope>NUCLEOTIDE SEQUENCE [LARGE SCALE GENOMIC DNA]</scope>
    <source>
        <strain evidence="2">Araruama</strain>
    </source>
</reference>
<dbReference type="AlphaFoldDB" id="A0A1V1PAP9"/>
<dbReference type="Proteomes" id="UP000189670">
    <property type="component" value="Unassembled WGS sequence"/>
</dbReference>
<protein>
    <submittedName>
        <fullName evidence="1">Uncharacterized protein</fullName>
    </submittedName>
</protein>
<gene>
    <name evidence="1" type="ORF">OMM_02075</name>
</gene>